<dbReference type="InterPro" id="IPR054105">
    <property type="entry name" value="WHD_NrtR"/>
</dbReference>
<name>A0ABZ2LG71_9BACT</name>
<keyword evidence="5" id="KW-1185">Reference proteome</keyword>
<dbReference type="SUPFAM" id="SSF55811">
    <property type="entry name" value="Nudix"/>
    <property type="match status" value="1"/>
</dbReference>
<proteinExistence type="inferred from homology"/>
<dbReference type="Pfam" id="PF00293">
    <property type="entry name" value="NUDIX"/>
    <property type="match status" value="1"/>
</dbReference>
<accession>A0ABZ2LG71</accession>
<dbReference type="SUPFAM" id="SSF46785">
    <property type="entry name" value="Winged helix' DNA-binding domain"/>
    <property type="match status" value="1"/>
</dbReference>
<dbReference type="InterPro" id="IPR000086">
    <property type="entry name" value="NUDIX_hydrolase_dom"/>
</dbReference>
<organism evidence="4 5">
    <name type="scientific">Pendulispora rubella</name>
    <dbReference type="NCBI Taxonomy" id="2741070"/>
    <lineage>
        <taxon>Bacteria</taxon>
        <taxon>Pseudomonadati</taxon>
        <taxon>Myxococcota</taxon>
        <taxon>Myxococcia</taxon>
        <taxon>Myxococcales</taxon>
        <taxon>Sorangiineae</taxon>
        <taxon>Pendulisporaceae</taxon>
        <taxon>Pendulispora</taxon>
    </lineage>
</organism>
<dbReference type="Gene3D" id="1.10.10.10">
    <property type="entry name" value="Winged helix-like DNA-binding domain superfamily/Winged helix DNA-binding domain"/>
    <property type="match status" value="1"/>
</dbReference>
<dbReference type="InterPro" id="IPR036390">
    <property type="entry name" value="WH_DNA-bd_sf"/>
</dbReference>
<dbReference type="RefSeq" id="WP_394838567.1">
    <property type="nucleotide sequence ID" value="NZ_CP089929.1"/>
</dbReference>
<dbReference type="InterPro" id="IPR020476">
    <property type="entry name" value="Nudix_hydrolase"/>
</dbReference>
<dbReference type="InterPro" id="IPR036388">
    <property type="entry name" value="WH-like_DNA-bd_sf"/>
</dbReference>
<feature type="domain" description="Nudix hydrolase" evidence="3">
    <location>
        <begin position="28"/>
        <end position="174"/>
    </location>
</feature>
<sequence>MSKKTEAVTRRVDPEEAAFLRDYRPADFPRPSVTVDVAAFSVLDAELRVLLVKRGGHPFKGAWALPGGFVRVGDGHRDQGEDLDAAATRELEEETGLRASDVYLEQLGAFGKAARDPRMRVITVAYYALIRPDLVPLVRGGGDAAAADWLSVNALRPADMAFDHHGIVTQAARRMAERVSSSSIASSLVTKTFTIPELRHVYAILTGKPQDPGNFRRKFERMVEEGIIEQAPGKRITASKPALVYRFLPEKTEHECRRR</sequence>
<dbReference type="GO" id="GO:0016787">
    <property type="term" value="F:hydrolase activity"/>
    <property type="evidence" value="ECO:0007669"/>
    <property type="project" value="UniProtKB-KW"/>
</dbReference>
<reference evidence="4" key="1">
    <citation type="submission" date="2021-12" db="EMBL/GenBank/DDBJ databases">
        <title>Discovery of the Pendulisporaceae a myxobacterial family with distinct sporulation behavior and unique specialized metabolism.</title>
        <authorList>
            <person name="Garcia R."/>
            <person name="Popoff A."/>
            <person name="Bader C.D."/>
            <person name="Loehr J."/>
            <person name="Walesch S."/>
            <person name="Walt C."/>
            <person name="Boldt J."/>
            <person name="Bunk B."/>
            <person name="Haeckl F.J.F.P.J."/>
            <person name="Gunesch A.P."/>
            <person name="Birkelbach J."/>
            <person name="Nuebel U."/>
            <person name="Pietschmann T."/>
            <person name="Bach T."/>
            <person name="Mueller R."/>
        </authorList>
    </citation>
    <scope>NUCLEOTIDE SEQUENCE</scope>
    <source>
        <strain evidence="4">MSr11367</strain>
    </source>
</reference>
<dbReference type="PANTHER" id="PTHR43736:SF4">
    <property type="entry name" value="SLR1690 PROTEIN"/>
    <property type="match status" value="1"/>
</dbReference>
<evidence type="ECO:0000313" key="4">
    <source>
        <dbReference type="EMBL" id="WXB08893.1"/>
    </source>
</evidence>
<dbReference type="PROSITE" id="PS00893">
    <property type="entry name" value="NUDIX_BOX"/>
    <property type="match status" value="1"/>
</dbReference>
<dbReference type="Pfam" id="PF21906">
    <property type="entry name" value="WHD_NrtR"/>
    <property type="match status" value="1"/>
</dbReference>
<dbReference type="PROSITE" id="PS51462">
    <property type="entry name" value="NUDIX"/>
    <property type="match status" value="1"/>
</dbReference>
<dbReference type="PRINTS" id="PR00502">
    <property type="entry name" value="NUDIXFAMILY"/>
</dbReference>
<dbReference type="InterPro" id="IPR020084">
    <property type="entry name" value="NUDIX_hydrolase_CS"/>
</dbReference>
<evidence type="ECO:0000259" key="3">
    <source>
        <dbReference type="PROSITE" id="PS51462"/>
    </source>
</evidence>
<dbReference type="Proteomes" id="UP001374803">
    <property type="component" value="Chromosome"/>
</dbReference>
<dbReference type="PANTHER" id="PTHR43736">
    <property type="entry name" value="ADP-RIBOSE PYROPHOSPHATASE"/>
    <property type="match status" value="1"/>
</dbReference>
<dbReference type="InterPro" id="IPR015797">
    <property type="entry name" value="NUDIX_hydrolase-like_dom_sf"/>
</dbReference>
<dbReference type="EMBL" id="CP089983">
    <property type="protein sequence ID" value="WXB08893.1"/>
    <property type="molecule type" value="Genomic_DNA"/>
</dbReference>
<gene>
    <name evidence="4" type="ORF">LVJ94_16850</name>
</gene>
<protein>
    <submittedName>
        <fullName evidence="4">NUDIX hydrolase</fullName>
    </submittedName>
</protein>
<dbReference type="CDD" id="cd18873">
    <property type="entry name" value="NUDIX_NadM_like"/>
    <property type="match status" value="1"/>
</dbReference>
<evidence type="ECO:0000313" key="5">
    <source>
        <dbReference type="Proteomes" id="UP001374803"/>
    </source>
</evidence>
<comment type="similarity">
    <text evidence="2">Belongs to the Nudix hydrolase family.</text>
</comment>
<dbReference type="Gene3D" id="3.90.79.10">
    <property type="entry name" value="Nucleoside Triphosphate Pyrophosphohydrolase"/>
    <property type="match status" value="1"/>
</dbReference>
<evidence type="ECO:0000256" key="2">
    <source>
        <dbReference type="RuleBase" id="RU003476"/>
    </source>
</evidence>
<evidence type="ECO:0000256" key="1">
    <source>
        <dbReference type="ARBA" id="ARBA00022801"/>
    </source>
</evidence>
<keyword evidence="1 2" id="KW-0378">Hydrolase</keyword>